<keyword evidence="2 5" id="KW-0812">Transmembrane</keyword>
<evidence type="ECO:0000256" key="2">
    <source>
        <dbReference type="ARBA" id="ARBA00022692"/>
    </source>
</evidence>
<comment type="caution">
    <text evidence="7">The sequence shown here is derived from an EMBL/GenBank/DDBJ whole genome shotgun (WGS) entry which is preliminary data.</text>
</comment>
<feature type="domain" description="ABC transmembrane type-1" evidence="6">
    <location>
        <begin position="34"/>
        <end position="162"/>
    </location>
</feature>
<dbReference type="PANTHER" id="PTHR43394">
    <property type="entry name" value="ATP-DEPENDENT PERMEASE MDL1, MITOCHONDRIAL"/>
    <property type="match status" value="1"/>
</dbReference>
<sequence>MAKPHAKDDRAKSRNLGGLSALWPFLRPYRVLLLAAILALVLTACISLVLPIAVRRVVDGFESSAVTLLDSYFAAALGIAALLAVGTGLRYYLVTRLGERVVTDIRKAVFARVIGMSPSFYENILTGEVLSRITTDTTLILSVISSSVSIALRNALILLGGL</sequence>
<dbReference type="InterPro" id="IPR036640">
    <property type="entry name" value="ABC1_TM_sf"/>
</dbReference>
<feature type="transmembrane region" description="Helical" evidence="5">
    <location>
        <begin position="72"/>
        <end position="93"/>
    </location>
</feature>
<dbReference type="GO" id="GO:0015421">
    <property type="term" value="F:ABC-type oligopeptide transporter activity"/>
    <property type="evidence" value="ECO:0007669"/>
    <property type="project" value="TreeGrafter"/>
</dbReference>
<dbReference type="SUPFAM" id="SSF90123">
    <property type="entry name" value="ABC transporter transmembrane region"/>
    <property type="match status" value="1"/>
</dbReference>
<feature type="non-terminal residue" evidence="7">
    <location>
        <position position="162"/>
    </location>
</feature>
<dbReference type="EMBL" id="LAZR01016882">
    <property type="protein sequence ID" value="KKM02618.1"/>
    <property type="molecule type" value="Genomic_DNA"/>
</dbReference>
<dbReference type="Gene3D" id="1.20.1560.10">
    <property type="entry name" value="ABC transporter type 1, transmembrane domain"/>
    <property type="match status" value="1"/>
</dbReference>
<gene>
    <name evidence="7" type="ORF">LCGC14_1782610</name>
</gene>
<dbReference type="GO" id="GO:0005743">
    <property type="term" value="C:mitochondrial inner membrane"/>
    <property type="evidence" value="ECO:0007669"/>
    <property type="project" value="TreeGrafter"/>
</dbReference>
<dbReference type="InterPro" id="IPR039421">
    <property type="entry name" value="Type_1_exporter"/>
</dbReference>
<dbReference type="GO" id="GO:0005524">
    <property type="term" value="F:ATP binding"/>
    <property type="evidence" value="ECO:0007669"/>
    <property type="project" value="InterPro"/>
</dbReference>
<reference evidence="7" key="1">
    <citation type="journal article" date="2015" name="Nature">
        <title>Complex archaea that bridge the gap between prokaryotes and eukaryotes.</title>
        <authorList>
            <person name="Spang A."/>
            <person name="Saw J.H."/>
            <person name="Jorgensen S.L."/>
            <person name="Zaremba-Niedzwiedzka K."/>
            <person name="Martijn J."/>
            <person name="Lind A.E."/>
            <person name="van Eijk R."/>
            <person name="Schleper C."/>
            <person name="Guy L."/>
            <person name="Ettema T.J."/>
        </authorList>
    </citation>
    <scope>NUCLEOTIDE SEQUENCE</scope>
</reference>
<evidence type="ECO:0000256" key="5">
    <source>
        <dbReference type="SAM" id="Phobius"/>
    </source>
</evidence>
<dbReference type="PANTHER" id="PTHR43394:SF1">
    <property type="entry name" value="ATP-BINDING CASSETTE SUB-FAMILY B MEMBER 10, MITOCHONDRIAL"/>
    <property type="match status" value="1"/>
</dbReference>
<dbReference type="InterPro" id="IPR011527">
    <property type="entry name" value="ABC1_TM_dom"/>
</dbReference>
<evidence type="ECO:0000256" key="1">
    <source>
        <dbReference type="ARBA" id="ARBA00004141"/>
    </source>
</evidence>
<organism evidence="7">
    <name type="scientific">marine sediment metagenome</name>
    <dbReference type="NCBI Taxonomy" id="412755"/>
    <lineage>
        <taxon>unclassified sequences</taxon>
        <taxon>metagenomes</taxon>
        <taxon>ecological metagenomes</taxon>
    </lineage>
</organism>
<name>A0A0F9JUH7_9ZZZZ</name>
<evidence type="ECO:0000259" key="6">
    <source>
        <dbReference type="PROSITE" id="PS50929"/>
    </source>
</evidence>
<evidence type="ECO:0000313" key="7">
    <source>
        <dbReference type="EMBL" id="KKM02618.1"/>
    </source>
</evidence>
<proteinExistence type="predicted"/>
<accession>A0A0F9JUH7</accession>
<dbReference type="AlphaFoldDB" id="A0A0F9JUH7"/>
<keyword evidence="3 5" id="KW-1133">Transmembrane helix</keyword>
<evidence type="ECO:0000256" key="3">
    <source>
        <dbReference type="ARBA" id="ARBA00022989"/>
    </source>
</evidence>
<feature type="transmembrane region" description="Helical" evidence="5">
    <location>
        <begin position="31"/>
        <end position="52"/>
    </location>
</feature>
<keyword evidence="4 5" id="KW-0472">Membrane</keyword>
<dbReference type="Pfam" id="PF00664">
    <property type="entry name" value="ABC_membrane"/>
    <property type="match status" value="1"/>
</dbReference>
<dbReference type="PROSITE" id="PS50929">
    <property type="entry name" value="ABC_TM1F"/>
    <property type="match status" value="1"/>
</dbReference>
<evidence type="ECO:0000256" key="4">
    <source>
        <dbReference type="ARBA" id="ARBA00023136"/>
    </source>
</evidence>
<dbReference type="GO" id="GO:0090374">
    <property type="term" value="P:oligopeptide export from mitochondrion"/>
    <property type="evidence" value="ECO:0007669"/>
    <property type="project" value="TreeGrafter"/>
</dbReference>
<comment type="subcellular location">
    <subcellularLocation>
        <location evidence="1">Membrane</location>
        <topology evidence="1">Multi-pass membrane protein</topology>
    </subcellularLocation>
</comment>
<protein>
    <recommendedName>
        <fullName evidence="6">ABC transmembrane type-1 domain-containing protein</fullName>
    </recommendedName>
</protein>